<dbReference type="RefSeq" id="WP_243516697.1">
    <property type="nucleotide sequence ID" value="NZ_CP094534.1"/>
</dbReference>
<name>A0ABY4B7P4_9BACT</name>
<reference evidence="1 2" key="1">
    <citation type="submission" date="2022-03" db="EMBL/GenBank/DDBJ databases">
        <title>Hymenobactersp. isolated from the air.</title>
        <authorList>
            <person name="Won M."/>
            <person name="Kwon S.-W."/>
        </authorList>
    </citation>
    <scope>NUCLEOTIDE SEQUENCE [LARGE SCALE GENOMIC DNA]</scope>
    <source>
        <strain evidence="1 2">KACC 22596</strain>
    </source>
</reference>
<keyword evidence="2" id="KW-1185">Reference proteome</keyword>
<accession>A0ABY4B7P4</accession>
<protein>
    <submittedName>
        <fullName evidence="1">Uncharacterized protein</fullName>
    </submittedName>
</protein>
<gene>
    <name evidence="1" type="ORF">MTP16_05775</name>
</gene>
<evidence type="ECO:0000313" key="2">
    <source>
        <dbReference type="Proteomes" id="UP000831390"/>
    </source>
</evidence>
<proteinExistence type="predicted"/>
<evidence type="ECO:0000313" key="1">
    <source>
        <dbReference type="EMBL" id="UOE35157.1"/>
    </source>
</evidence>
<organism evidence="1 2">
    <name type="scientific">Hymenobacter monticola</name>
    <dbReference type="NCBI Taxonomy" id="1705399"/>
    <lineage>
        <taxon>Bacteria</taxon>
        <taxon>Pseudomonadati</taxon>
        <taxon>Bacteroidota</taxon>
        <taxon>Cytophagia</taxon>
        <taxon>Cytophagales</taxon>
        <taxon>Hymenobacteraceae</taxon>
        <taxon>Hymenobacter</taxon>
    </lineage>
</organism>
<dbReference type="Proteomes" id="UP000831390">
    <property type="component" value="Chromosome"/>
</dbReference>
<dbReference type="EMBL" id="CP094534">
    <property type="protein sequence ID" value="UOE35157.1"/>
    <property type="molecule type" value="Genomic_DNA"/>
</dbReference>
<sequence length="84" mass="9872">MTHFRFRYKCMSYRRWRCRASRRRTQQVMASLALTDFAPSAPAWRRRLPAPALPVATPMALRVGNYVVSEEGDLQLYGHPDIRY</sequence>